<evidence type="ECO:0000256" key="3">
    <source>
        <dbReference type="ARBA" id="ARBA00012438"/>
    </source>
</evidence>
<dbReference type="GO" id="GO:0005886">
    <property type="term" value="C:plasma membrane"/>
    <property type="evidence" value="ECO:0007669"/>
    <property type="project" value="UniProtKB-SubCell"/>
</dbReference>
<evidence type="ECO:0000256" key="1">
    <source>
        <dbReference type="ARBA" id="ARBA00000085"/>
    </source>
</evidence>
<evidence type="ECO:0000259" key="18">
    <source>
        <dbReference type="PROSITE" id="PS50109"/>
    </source>
</evidence>
<dbReference type="Pfam" id="PF11808">
    <property type="entry name" value="PhoR"/>
    <property type="match status" value="1"/>
</dbReference>
<dbReference type="GO" id="GO:0000155">
    <property type="term" value="F:phosphorelay sensor kinase activity"/>
    <property type="evidence" value="ECO:0007669"/>
    <property type="project" value="InterPro"/>
</dbReference>
<comment type="subcellular location">
    <subcellularLocation>
        <location evidence="2">Cell membrane</location>
    </subcellularLocation>
</comment>
<protein>
    <recommendedName>
        <fullName evidence="4">Phosphate regulon sensor protein PhoR</fullName>
        <ecNumber evidence="3">2.7.13.3</ecNumber>
    </recommendedName>
</protein>
<dbReference type="InterPro" id="IPR005467">
    <property type="entry name" value="His_kinase_dom"/>
</dbReference>
<dbReference type="GO" id="GO:0004721">
    <property type="term" value="F:phosphoprotein phosphatase activity"/>
    <property type="evidence" value="ECO:0007669"/>
    <property type="project" value="InterPro"/>
</dbReference>
<dbReference type="InterPro" id="IPR035965">
    <property type="entry name" value="PAS-like_dom_sf"/>
</dbReference>
<dbReference type="GO" id="GO:0006355">
    <property type="term" value="P:regulation of DNA-templated transcription"/>
    <property type="evidence" value="ECO:0007669"/>
    <property type="project" value="InterPro"/>
</dbReference>
<dbReference type="SUPFAM" id="SSF47384">
    <property type="entry name" value="Homodimeric domain of signal transducing histidine kinase"/>
    <property type="match status" value="1"/>
</dbReference>
<keyword evidence="7" id="KW-0597">Phosphoprotein</keyword>
<dbReference type="InterPro" id="IPR004358">
    <property type="entry name" value="Sig_transdc_His_kin-like_C"/>
</dbReference>
<evidence type="ECO:0000313" key="21">
    <source>
        <dbReference type="Proteomes" id="UP000255177"/>
    </source>
</evidence>
<dbReference type="SMART" id="SM00388">
    <property type="entry name" value="HisKA"/>
    <property type="match status" value="1"/>
</dbReference>
<dbReference type="GO" id="GO:0016036">
    <property type="term" value="P:cellular response to phosphate starvation"/>
    <property type="evidence" value="ECO:0007669"/>
    <property type="project" value="TreeGrafter"/>
</dbReference>
<keyword evidence="16" id="KW-0472">Membrane</keyword>
<dbReference type="Proteomes" id="UP000255177">
    <property type="component" value="Unassembled WGS sequence"/>
</dbReference>
<dbReference type="InterPro" id="IPR014310">
    <property type="entry name" value="Sig_transdc_His_kinase_PhoR"/>
</dbReference>
<dbReference type="SUPFAM" id="SSF55874">
    <property type="entry name" value="ATPase domain of HSP90 chaperone/DNA topoisomerase II/histidine kinase"/>
    <property type="match status" value="1"/>
</dbReference>
<gene>
    <name evidence="20" type="primary">phoR</name>
    <name evidence="20" type="ORF">CCOS864_00199</name>
</gene>
<feature type="domain" description="PAS" evidence="19">
    <location>
        <begin position="89"/>
        <end position="168"/>
    </location>
</feature>
<evidence type="ECO:0000256" key="11">
    <source>
        <dbReference type="ARBA" id="ARBA00022741"/>
    </source>
</evidence>
<dbReference type="NCBIfam" id="TIGR02966">
    <property type="entry name" value="phoR_proteo"/>
    <property type="match status" value="1"/>
</dbReference>
<keyword evidence="21" id="KW-1185">Reference proteome</keyword>
<dbReference type="SMART" id="SM00387">
    <property type="entry name" value="HATPase_c"/>
    <property type="match status" value="1"/>
</dbReference>
<dbReference type="CDD" id="cd16952">
    <property type="entry name" value="HATPase_EcPhoR-like"/>
    <property type="match status" value="1"/>
</dbReference>
<dbReference type="PRINTS" id="PR00344">
    <property type="entry name" value="BCTRLSENSOR"/>
</dbReference>
<evidence type="ECO:0000313" key="20">
    <source>
        <dbReference type="EMBL" id="SUQ60795.1"/>
    </source>
</evidence>
<evidence type="ECO:0000256" key="13">
    <source>
        <dbReference type="ARBA" id="ARBA00022840"/>
    </source>
</evidence>
<evidence type="ECO:0000256" key="9">
    <source>
        <dbReference type="ARBA" id="ARBA00022679"/>
    </source>
</evidence>
<evidence type="ECO:0000256" key="17">
    <source>
        <dbReference type="ARBA" id="ARBA00025207"/>
    </source>
</evidence>
<keyword evidence="12" id="KW-0418">Kinase</keyword>
<dbReference type="Pfam" id="PF00512">
    <property type="entry name" value="HisKA"/>
    <property type="match status" value="1"/>
</dbReference>
<keyword evidence="10" id="KW-0812">Transmembrane</keyword>
<dbReference type="SUPFAM" id="SSF55785">
    <property type="entry name" value="PYP-like sensor domain (PAS domain)"/>
    <property type="match status" value="1"/>
</dbReference>
<dbReference type="InterPro" id="IPR021766">
    <property type="entry name" value="PhoR_N"/>
</dbReference>
<keyword evidence="15" id="KW-0902">Two-component regulatory system</keyword>
<accession>A0A380SSU7</accession>
<proteinExistence type="predicted"/>
<dbReference type="Gene3D" id="3.30.450.20">
    <property type="entry name" value="PAS domain"/>
    <property type="match status" value="1"/>
</dbReference>
<keyword evidence="6" id="KW-1003">Cell membrane</keyword>
<dbReference type="Gene3D" id="1.10.287.130">
    <property type="match status" value="1"/>
</dbReference>
<dbReference type="GO" id="GO:0006817">
    <property type="term" value="P:phosphate ion transport"/>
    <property type="evidence" value="ECO:0007669"/>
    <property type="project" value="UniProtKB-KW"/>
</dbReference>
<dbReference type="InterPro" id="IPR036097">
    <property type="entry name" value="HisK_dim/P_sf"/>
</dbReference>
<dbReference type="InterPro" id="IPR003594">
    <property type="entry name" value="HATPase_dom"/>
</dbReference>
<dbReference type="Pfam" id="PF02518">
    <property type="entry name" value="HATPase_c"/>
    <property type="match status" value="1"/>
</dbReference>
<evidence type="ECO:0000256" key="4">
    <source>
        <dbReference type="ARBA" id="ARBA00019665"/>
    </source>
</evidence>
<keyword evidence="5" id="KW-0813">Transport</keyword>
<dbReference type="PROSITE" id="PS50109">
    <property type="entry name" value="HIS_KIN"/>
    <property type="match status" value="1"/>
</dbReference>
<dbReference type="InterPro" id="IPR013767">
    <property type="entry name" value="PAS_fold"/>
</dbReference>
<dbReference type="InterPro" id="IPR003661">
    <property type="entry name" value="HisK_dim/P_dom"/>
</dbReference>
<dbReference type="EMBL" id="UIDD01000001">
    <property type="protein sequence ID" value="SUQ60795.1"/>
    <property type="molecule type" value="Genomic_DNA"/>
</dbReference>
<evidence type="ECO:0000256" key="10">
    <source>
        <dbReference type="ARBA" id="ARBA00022692"/>
    </source>
</evidence>
<keyword evidence="9 20" id="KW-0808">Transferase</keyword>
<dbReference type="FunFam" id="1.10.287.130:FF:000001">
    <property type="entry name" value="Two-component sensor histidine kinase"/>
    <property type="match status" value="1"/>
</dbReference>
<evidence type="ECO:0000256" key="2">
    <source>
        <dbReference type="ARBA" id="ARBA00004236"/>
    </source>
</evidence>
<keyword evidence="8" id="KW-0592">Phosphate transport</keyword>
<comment type="function">
    <text evidence="17">Member of the two-component regulatory system PhoR/PhoB involved in the phosphate regulon genes expression. PhoR may function as a membrane-associated protein kinase that phosphorylates PhoB in response to environmental signals.</text>
</comment>
<sequence>MNQNWHGTLIRHMLLLITVCLLAGLISGYYGWSLALGLAIYLGWTLKQLLRLHEWLRLHKPDEAPPDGYGLWGEVFDSIYHLQRRDQRVRGRLQAVIDRVQESTAALKDAVIMLDSDGNLEWWNRAAETLLGLKTPQDSGQPVTNLVRHPRFKEYFEQENYQEPLEIPSPINDRMRVQLHITRYGNNEHLMLVRDVTRIHQLEQMRKDFVANVSHELRTPLTVIAGYLETLLDNVEEVNPRWVRALQQMQQQGGRMQTLLNDLLLLAKLEATDYPSDNQPVAVETLLQSIKGDAQALSGQRNQRISLEAQPGIRLKGSEAELRSAFSNLVFNAVKYTQDEGQIRIRWWADEQGAHLSVQDSGIGIDPKHLPRLTERFYRVDSSRASNTGGTGLGLAIVKHVLLRHRARLEISSVPGHGSTFTCHFSPAQIAARQAS</sequence>
<evidence type="ECO:0000256" key="8">
    <source>
        <dbReference type="ARBA" id="ARBA00022592"/>
    </source>
</evidence>
<organism evidence="20 21">
    <name type="scientific">Pseudomonas wadenswilerensis</name>
    <dbReference type="NCBI Taxonomy" id="1785161"/>
    <lineage>
        <taxon>Bacteria</taxon>
        <taxon>Pseudomonadati</taxon>
        <taxon>Pseudomonadota</taxon>
        <taxon>Gammaproteobacteria</taxon>
        <taxon>Pseudomonadales</taxon>
        <taxon>Pseudomonadaceae</taxon>
        <taxon>Pseudomonas</taxon>
    </lineage>
</organism>
<keyword evidence="13" id="KW-0067">ATP-binding</keyword>
<evidence type="ECO:0000259" key="19">
    <source>
        <dbReference type="PROSITE" id="PS50112"/>
    </source>
</evidence>
<feature type="domain" description="Histidine kinase" evidence="18">
    <location>
        <begin position="212"/>
        <end position="429"/>
    </location>
</feature>
<dbReference type="PROSITE" id="PS50112">
    <property type="entry name" value="PAS"/>
    <property type="match status" value="1"/>
</dbReference>
<comment type="catalytic activity">
    <reaction evidence="1">
        <text>ATP + protein L-histidine = ADP + protein N-phospho-L-histidine.</text>
        <dbReference type="EC" id="2.7.13.3"/>
    </reaction>
</comment>
<evidence type="ECO:0000256" key="12">
    <source>
        <dbReference type="ARBA" id="ARBA00022777"/>
    </source>
</evidence>
<evidence type="ECO:0000256" key="15">
    <source>
        <dbReference type="ARBA" id="ARBA00023012"/>
    </source>
</evidence>
<dbReference type="Gene3D" id="3.30.565.10">
    <property type="entry name" value="Histidine kinase-like ATPase, C-terminal domain"/>
    <property type="match status" value="1"/>
</dbReference>
<dbReference type="PANTHER" id="PTHR45453">
    <property type="entry name" value="PHOSPHATE REGULON SENSOR PROTEIN PHOR"/>
    <property type="match status" value="1"/>
</dbReference>
<dbReference type="GO" id="GO:0005524">
    <property type="term" value="F:ATP binding"/>
    <property type="evidence" value="ECO:0007669"/>
    <property type="project" value="UniProtKB-KW"/>
</dbReference>
<keyword evidence="11" id="KW-0547">Nucleotide-binding</keyword>
<dbReference type="SMART" id="SM00091">
    <property type="entry name" value="PAS"/>
    <property type="match status" value="1"/>
</dbReference>
<dbReference type="CDD" id="cd00130">
    <property type="entry name" value="PAS"/>
    <property type="match status" value="1"/>
</dbReference>
<dbReference type="FunFam" id="3.30.565.10:FF:000032">
    <property type="entry name" value="Phosphate regulon sensor histidine kinase PhoR"/>
    <property type="match status" value="1"/>
</dbReference>
<dbReference type="EC" id="2.7.13.3" evidence="3"/>
<dbReference type="FunFam" id="3.30.450.20:FF:000076">
    <property type="entry name" value="Phosphate regulon sensor histidine kinase PhoR"/>
    <property type="match status" value="1"/>
</dbReference>
<evidence type="ECO:0000256" key="5">
    <source>
        <dbReference type="ARBA" id="ARBA00022448"/>
    </source>
</evidence>
<dbReference type="InterPro" id="IPR000014">
    <property type="entry name" value="PAS"/>
</dbReference>
<dbReference type="PANTHER" id="PTHR45453:SF1">
    <property type="entry name" value="PHOSPHATE REGULON SENSOR PROTEIN PHOR"/>
    <property type="match status" value="1"/>
</dbReference>
<dbReference type="CDD" id="cd00082">
    <property type="entry name" value="HisKA"/>
    <property type="match status" value="1"/>
</dbReference>
<dbReference type="InterPro" id="IPR050351">
    <property type="entry name" value="BphY/WalK/GraS-like"/>
</dbReference>
<reference evidence="21" key="1">
    <citation type="submission" date="2018-07" db="EMBL/GenBank/DDBJ databases">
        <authorList>
            <person name="Blom J."/>
        </authorList>
    </citation>
    <scope>NUCLEOTIDE SEQUENCE [LARGE SCALE GENOMIC DNA]</scope>
    <source>
        <strain evidence="21">CCOS 864</strain>
    </source>
</reference>
<dbReference type="InterPro" id="IPR036890">
    <property type="entry name" value="HATPase_C_sf"/>
</dbReference>
<keyword evidence="14" id="KW-1133">Transmembrane helix</keyword>
<evidence type="ECO:0000256" key="14">
    <source>
        <dbReference type="ARBA" id="ARBA00022989"/>
    </source>
</evidence>
<dbReference type="NCBIfam" id="NF008235">
    <property type="entry name" value="PRK11006.1"/>
    <property type="match status" value="1"/>
</dbReference>
<evidence type="ECO:0000256" key="16">
    <source>
        <dbReference type="ARBA" id="ARBA00023136"/>
    </source>
</evidence>
<evidence type="ECO:0000256" key="6">
    <source>
        <dbReference type="ARBA" id="ARBA00022475"/>
    </source>
</evidence>
<dbReference type="AlphaFoldDB" id="A0A380SSU7"/>
<evidence type="ECO:0000256" key="7">
    <source>
        <dbReference type="ARBA" id="ARBA00022553"/>
    </source>
</evidence>
<dbReference type="Pfam" id="PF00989">
    <property type="entry name" value="PAS"/>
    <property type="match status" value="1"/>
</dbReference>
<name>A0A380SSU7_9PSED</name>